<dbReference type="Proteomes" id="UP000015101">
    <property type="component" value="Unassembled WGS sequence"/>
</dbReference>
<evidence type="ECO:0000313" key="2">
    <source>
        <dbReference type="EMBL" id="ESO07977.1"/>
    </source>
</evidence>
<gene>
    <name evidence="3" type="primary">20211717</name>
    <name evidence="2" type="ORF">HELRODRAFT_190830</name>
</gene>
<evidence type="ECO:0000313" key="4">
    <source>
        <dbReference type="Proteomes" id="UP000015101"/>
    </source>
</evidence>
<accession>T1FSC0</accession>
<name>T1FSC0_HELRO</name>
<dbReference type="GeneID" id="20211717"/>
<dbReference type="RefSeq" id="XP_009013766.1">
    <property type="nucleotide sequence ID" value="XM_009015518.1"/>
</dbReference>
<dbReference type="CTD" id="20211717"/>
<dbReference type="InParanoid" id="T1FSC0"/>
<reference evidence="4" key="1">
    <citation type="submission" date="2012-12" db="EMBL/GenBank/DDBJ databases">
        <authorList>
            <person name="Hellsten U."/>
            <person name="Grimwood J."/>
            <person name="Chapman J.A."/>
            <person name="Shapiro H."/>
            <person name="Aerts A."/>
            <person name="Otillar R.P."/>
            <person name="Terry A.Y."/>
            <person name="Boore J.L."/>
            <person name="Simakov O."/>
            <person name="Marletaz F."/>
            <person name="Cho S.-J."/>
            <person name="Edsinger-Gonzales E."/>
            <person name="Havlak P."/>
            <person name="Kuo D.-H."/>
            <person name="Larsson T."/>
            <person name="Lv J."/>
            <person name="Arendt D."/>
            <person name="Savage R."/>
            <person name="Osoegawa K."/>
            <person name="de Jong P."/>
            <person name="Lindberg D.R."/>
            <person name="Seaver E.C."/>
            <person name="Weisblat D.A."/>
            <person name="Putnam N.H."/>
            <person name="Grigoriev I.V."/>
            <person name="Rokhsar D.S."/>
        </authorList>
    </citation>
    <scope>NUCLEOTIDE SEQUENCE</scope>
</reference>
<dbReference type="AlphaFoldDB" id="T1FSC0"/>
<dbReference type="OrthoDB" id="6311393at2759"/>
<dbReference type="KEGG" id="hro:HELRODRAFT_190830"/>
<feature type="compositionally biased region" description="Acidic residues" evidence="1">
    <location>
        <begin position="166"/>
        <end position="191"/>
    </location>
</feature>
<evidence type="ECO:0000256" key="1">
    <source>
        <dbReference type="SAM" id="MobiDB-lite"/>
    </source>
</evidence>
<keyword evidence="4" id="KW-1185">Reference proteome</keyword>
<reference evidence="2 4" key="2">
    <citation type="journal article" date="2013" name="Nature">
        <title>Insights into bilaterian evolution from three spiralian genomes.</title>
        <authorList>
            <person name="Simakov O."/>
            <person name="Marletaz F."/>
            <person name="Cho S.J."/>
            <person name="Edsinger-Gonzales E."/>
            <person name="Havlak P."/>
            <person name="Hellsten U."/>
            <person name="Kuo D.H."/>
            <person name="Larsson T."/>
            <person name="Lv J."/>
            <person name="Arendt D."/>
            <person name="Savage R."/>
            <person name="Osoegawa K."/>
            <person name="de Jong P."/>
            <person name="Grimwood J."/>
            <person name="Chapman J.A."/>
            <person name="Shapiro H."/>
            <person name="Aerts A."/>
            <person name="Otillar R.P."/>
            <person name="Terry A.Y."/>
            <person name="Boore J.L."/>
            <person name="Grigoriev I.V."/>
            <person name="Lindberg D.R."/>
            <person name="Seaver E.C."/>
            <person name="Weisblat D.A."/>
            <person name="Putnam N.H."/>
            <person name="Rokhsar D.S."/>
        </authorList>
    </citation>
    <scope>NUCLEOTIDE SEQUENCE</scope>
</reference>
<dbReference type="HOGENOM" id="CLU_1338850_0_0_1"/>
<dbReference type="EMBL" id="AMQM01003357">
    <property type="status" value="NOT_ANNOTATED_CDS"/>
    <property type="molecule type" value="Genomic_DNA"/>
</dbReference>
<feature type="region of interest" description="Disordered" evidence="1">
    <location>
        <begin position="159"/>
        <end position="191"/>
    </location>
</feature>
<protein>
    <submittedName>
        <fullName evidence="2 3">Uncharacterized protein</fullName>
    </submittedName>
</protein>
<proteinExistence type="predicted"/>
<reference evidence="3" key="3">
    <citation type="submission" date="2015-06" db="UniProtKB">
        <authorList>
            <consortium name="EnsemblMetazoa"/>
        </authorList>
    </citation>
    <scope>IDENTIFICATION</scope>
</reference>
<dbReference type="EMBL" id="KB096134">
    <property type="protein sequence ID" value="ESO07977.1"/>
    <property type="molecule type" value="Genomic_DNA"/>
</dbReference>
<organism evidence="3 4">
    <name type="scientific">Helobdella robusta</name>
    <name type="common">Californian leech</name>
    <dbReference type="NCBI Taxonomy" id="6412"/>
    <lineage>
        <taxon>Eukaryota</taxon>
        <taxon>Metazoa</taxon>
        <taxon>Spiralia</taxon>
        <taxon>Lophotrochozoa</taxon>
        <taxon>Annelida</taxon>
        <taxon>Clitellata</taxon>
        <taxon>Hirudinea</taxon>
        <taxon>Rhynchobdellida</taxon>
        <taxon>Glossiphoniidae</taxon>
        <taxon>Helobdella</taxon>
    </lineage>
</organism>
<sequence length="205" mass="23879">MEIHVALNFHDASFSGVEPALSRNVHTGVNFIEKSECSYTVRFIRITYVRPSEDLAELLHSLYSPPTSLTYKTFVPPPVKVAMCSGAPEYENFGVTWERAKVWLRSVDRRIVSVETFYHPLHKVWHGQDGGETSVVMGEWTSNKRDRKRTAERKKLVNIVRRKEKEEEEEEEEEEKEEKEGKVEEEEEEEISPEMIIIITIIKQL</sequence>
<evidence type="ECO:0000313" key="3">
    <source>
        <dbReference type="EnsemblMetazoa" id="HelroP190830"/>
    </source>
</evidence>
<dbReference type="EnsemblMetazoa" id="HelroT190830">
    <property type="protein sequence ID" value="HelroP190830"/>
    <property type="gene ID" value="HelroG190830"/>
</dbReference>